<evidence type="ECO:0000256" key="1">
    <source>
        <dbReference type="ARBA" id="ARBA00004141"/>
    </source>
</evidence>
<organism evidence="8 10">
    <name type="scientific">Methylacidiphilum kamchatkense Kam1</name>
    <dbReference type="NCBI Taxonomy" id="1202785"/>
    <lineage>
        <taxon>Bacteria</taxon>
        <taxon>Pseudomonadati</taxon>
        <taxon>Verrucomicrobiota</taxon>
        <taxon>Methylacidiphilae</taxon>
        <taxon>Methylacidiphilales</taxon>
        <taxon>Methylacidiphilaceae</taxon>
        <taxon>Methylacidiphilum (ex Ratnadevi et al. 2023)</taxon>
    </lineage>
</organism>
<reference evidence="8" key="2">
    <citation type="journal article" date="2019" name="BMC Genomics">
        <title>Complete genome sequence analysis of the thermoacidophilic verrucomicrobial methanotroph 'Candidatus Methylacidiphilum kamchatkense' strain Kam1 and comparison with its closest relatives.</title>
        <authorList>
            <person name="Kruse T."/>
            <person name="Ratnadevi C.M."/>
            <person name="Erikstad H.A."/>
            <person name="Birkeland N.K."/>
        </authorList>
    </citation>
    <scope>NUCLEOTIDE SEQUENCE</scope>
    <source>
        <strain evidence="8">Kam1</strain>
    </source>
</reference>
<feature type="transmembrane region" description="Helical" evidence="6">
    <location>
        <begin position="331"/>
        <end position="353"/>
    </location>
</feature>
<evidence type="ECO:0000313" key="8">
    <source>
        <dbReference type="EMBL" id="QDQ42962.1"/>
    </source>
</evidence>
<evidence type="ECO:0000256" key="6">
    <source>
        <dbReference type="SAM" id="Phobius"/>
    </source>
</evidence>
<feature type="transmembrane region" description="Helical" evidence="6">
    <location>
        <begin position="94"/>
        <end position="113"/>
    </location>
</feature>
<dbReference type="GO" id="GO:0005886">
    <property type="term" value="C:plasma membrane"/>
    <property type="evidence" value="ECO:0007669"/>
    <property type="project" value="TreeGrafter"/>
</dbReference>
<feature type="transmembrane region" description="Helical" evidence="6">
    <location>
        <begin position="199"/>
        <end position="223"/>
    </location>
</feature>
<dbReference type="NCBIfam" id="TIGR02210">
    <property type="entry name" value="rodA_shape"/>
    <property type="match status" value="1"/>
</dbReference>
<dbReference type="InterPro" id="IPR011923">
    <property type="entry name" value="RodA/MrdB"/>
</dbReference>
<feature type="transmembrane region" description="Helical" evidence="6">
    <location>
        <begin position="152"/>
        <end position="169"/>
    </location>
</feature>
<evidence type="ECO:0000256" key="2">
    <source>
        <dbReference type="ARBA" id="ARBA00022692"/>
    </source>
</evidence>
<comment type="subcellular location">
    <subcellularLocation>
        <location evidence="1">Membrane</location>
        <topology evidence="1">Multi-pass membrane protein</topology>
    </subcellularLocation>
</comment>
<dbReference type="RefSeq" id="WP_039721010.1">
    <property type="nucleotide sequence ID" value="NZ_CP037899.1"/>
</dbReference>
<dbReference type="GO" id="GO:0008360">
    <property type="term" value="P:regulation of cell shape"/>
    <property type="evidence" value="ECO:0007669"/>
    <property type="project" value="UniProtKB-KW"/>
</dbReference>
<name>A0A0C1US23_9BACT</name>
<sequence length="393" mass="43812">MDNDFYSNENAPKKKPKEFGFFDKFFKFDWFLFLIVLALSFFGIAVIYSATYSSPSAEFRNAPFSQFLWLMLGLVIFFIVSFTDYHFLVKWSWILLLLTLPLLVLVLLIGQTVNGAKSWLRFGPIGIEPAELCKLAFILFGGFWLDRFKHRPMISFLTLCFVVLIPFVLILKQPALGSAGVFIPILFAQLFIGGLKKRYLAIPLILILAVLLYAYIGVSHLGWDIPGLKPYQMNRIRTFFDPNLDPLGSGWTINQSLIAIGSGSFSGKGFLKGTQNMLGFLPKNIAYNDFIFSVIGEEWGFVGGSAVIIGEGIMLLLCLRAAFYAKDLVGSLVAGGVAAMLFTHIFVNIGMTIKVVPITGIPLPFISYGGTFLIICLIGLGLVESIWIRRNLK</sequence>
<dbReference type="AlphaFoldDB" id="A0A0C1US23"/>
<dbReference type="GO" id="GO:0032153">
    <property type="term" value="C:cell division site"/>
    <property type="evidence" value="ECO:0007669"/>
    <property type="project" value="TreeGrafter"/>
</dbReference>
<dbReference type="Proteomes" id="UP000315925">
    <property type="component" value="Chromosome"/>
</dbReference>
<dbReference type="GO" id="GO:0051301">
    <property type="term" value="P:cell division"/>
    <property type="evidence" value="ECO:0007669"/>
    <property type="project" value="InterPro"/>
</dbReference>
<feature type="transmembrane region" description="Helical" evidence="6">
    <location>
        <begin position="64"/>
        <end position="82"/>
    </location>
</feature>
<dbReference type="InterPro" id="IPR001182">
    <property type="entry name" value="FtsW/RodA"/>
</dbReference>
<evidence type="ECO:0000313" key="10">
    <source>
        <dbReference type="Proteomes" id="UP000315925"/>
    </source>
</evidence>
<feature type="transmembrane region" description="Helical" evidence="6">
    <location>
        <begin position="125"/>
        <end position="145"/>
    </location>
</feature>
<feature type="transmembrane region" description="Helical" evidence="6">
    <location>
        <begin position="365"/>
        <end position="388"/>
    </location>
</feature>
<evidence type="ECO:0000256" key="5">
    <source>
        <dbReference type="ARBA" id="ARBA00023136"/>
    </source>
</evidence>
<accession>A0A0C1US23</accession>
<keyword evidence="4 6" id="KW-1133">Transmembrane helix</keyword>
<dbReference type="Pfam" id="PF01098">
    <property type="entry name" value="FTSW_RODA_SPOVE"/>
    <property type="match status" value="1"/>
</dbReference>
<feature type="transmembrane region" description="Helical" evidence="6">
    <location>
        <begin position="30"/>
        <end position="52"/>
    </location>
</feature>
<feature type="transmembrane region" description="Helical" evidence="6">
    <location>
        <begin position="175"/>
        <end position="192"/>
    </location>
</feature>
<evidence type="ECO:0000256" key="3">
    <source>
        <dbReference type="ARBA" id="ARBA00022960"/>
    </source>
</evidence>
<dbReference type="EMBL" id="CP037899">
    <property type="protein sequence ID" value="QDQ42962.1"/>
    <property type="molecule type" value="Genomic_DNA"/>
</dbReference>
<dbReference type="STRING" id="1202785.A946_03640"/>
<evidence type="ECO:0000313" key="7">
    <source>
        <dbReference type="EMBL" id="KIE59119.1"/>
    </source>
</evidence>
<keyword evidence="3" id="KW-0133">Cell shape</keyword>
<dbReference type="EMBL" id="JQNX01000002">
    <property type="protein sequence ID" value="KIE59119.1"/>
    <property type="molecule type" value="Genomic_DNA"/>
</dbReference>
<evidence type="ECO:0000313" key="9">
    <source>
        <dbReference type="Proteomes" id="UP000031594"/>
    </source>
</evidence>
<proteinExistence type="predicted"/>
<dbReference type="GO" id="GO:0015648">
    <property type="term" value="F:lipid-linked peptidoglycan transporter activity"/>
    <property type="evidence" value="ECO:0007669"/>
    <property type="project" value="TreeGrafter"/>
</dbReference>
<dbReference type="PANTHER" id="PTHR30474:SF1">
    <property type="entry name" value="PEPTIDOGLYCAN GLYCOSYLTRANSFERASE MRDB"/>
    <property type="match status" value="1"/>
</dbReference>
<gene>
    <name evidence="7" type="ORF">A946_03640</name>
    <name evidence="8" type="ORF">kam1_1747</name>
</gene>
<reference evidence="7 9" key="1">
    <citation type="submission" date="2014-08" db="EMBL/GenBank/DDBJ databases">
        <title>Methylacidiphilum kamchatkense strain Kam1 draft genome sequence.</title>
        <authorList>
            <person name="Birkeland N.-K."/>
            <person name="Erikstad H.A."/>
        </authorList>
    </citation>
    <scope>NUCLEOTIDE SEQUENCE [LARGE SCALE GENOMIC DNA]</scope>
    <source>
        <strain evidence="7 9">Kam1</strain>
    </source>
</reference>
<dbReference type="Proteomes" id="UP000031594">
    <property type="component" value="Unassembled WGS sequence"/>
</dbReference>
<dbReference type="KEGG" id="mkc:kam1_1747"/>
<evidence type="ECO:0000256" key="4">
    <source>
        <dbReference type="ARBA" id="ARBA00022989"/>
    </source>
</evidence>
<reference evidence="10" key="3">
    <citation type="submission" date="2019-03" db="EMBL/GenBank/DDBJ databases">
        <title>Complete genome of Methylacidiphilum kamchatkense Kam1.</title>
        <authorList>
            <person name="Kruse T."/>
            <person name="Murarilal Ratnadevi C."/>
            <person name="Erikstad H.-A."/>
            <person name="Birkeland N.-K."/>
        </authorList>
    </citation>
    <scope>NUCLEOTIDE SEQUENCE [LARGE SCALE GENOMIC DNA]</scope>
    <source>
        <strain evidence="10">kam1</strain>
    </source>
</reference>
<keyword evidence="5 6" id="KW-0472">Membrane</keyword>
<dbReference type="OrthoDB" id="9812661at2"/>
<dbReference type="PANTHER" id="PTHR30474">
    <property type="entry name" value="CELL CYCLE PROTEIN"/>
    <property type="match status" value="1"/>
</dbReference>
<keyword evidence="9" id="KW-1185">Reference proteome</keyword>
<protein>
    <submittedName>
        <fullName evidence="8">Cell elongation-specific peptidoglycan biosynthesis regulator RodA</fullName>
    </submittedName>
    <submittedName>
        <fullName evidence="7">Rod shape-determining protein RodA</fullName>
    </submittedName>
</protein>
<keyword evidence="2 6" id="KW-0812">Transmembrane</keyword>
<feature type="transmembrane region" description="Helical" evidence="6">
    <location>
        <begin position="299"/>
        <end position="319"/>
    </location>
</feature>